<comment type="caution">
    <text evidence="2">The sequence shown here is derived from an EMBL/GenBank/DDBJ whole genome shotgun (WGS) entry which is preliminary data.</text>
</comment>
<evidence type="ECO:0000256" key="1">
    <source>
        <dbReference type="SAM" id="MobiDB-lite"/>
    </source>
</evidence>
<feature type="region of interest" description="Disordered" evidence="1">
    <location>
        <begin position="40"/>
        <end position="81"/>
    </location>
</feature>
<accession>A0A9Q0R0C2</accession>
<gene>
    <name evidence="2" type="ORF">NE237_009124</name>
</gene>
<keyword evidence="3" id="KW-1185">Reference proteome</keyword>
<dbReference type="AlphaFoldDB" id="A0A9Q0R0C2"/>
<feature type="compositionally biased region" description="Basic and acidic residues" evidence="1">
    <location>
        <begin position="40"/>
        <end position="69"/>
    </location>
</feature>
<protein>
    <submittedName>
        <fullName evidence="2">Uncharacterized protein</fullName>
    </submittedName>
</protein>
<reference evidence="2" key="1">
    <citation type="journal article" date="2023" name="Plant J.">
        <title>The genome of the king protea, Protea cynaroides.</title>
        <authorList>
            <person name="Chang J."/>
            <person name="Duong T.A."/>
            <person name="Schoeman C."/>
            <person name="Ma X."/>
            <person name="Roodt D."/>
            <person name="Barker N."/>
            <person name="Li Z."/>
            <person name="Van de Peer Y."/>
            <person name="Mizrachi E."/>
        </authorList>
    </citation>
    <scope>NUCLEOTIDE SEQUENCE</scope>
    <source>
        <tissue evidence="2">Young leaves</tissue>
    </source>
</reference>
<organism evidence="2 3">
    <name type="scientific">Protea cynaroides</name>
    <dbReference type="NCBI Taxonomy" id="273540"/>
    <lineage>
        <taxon>Eukaryota</taxon>
        <taxon>Viridiplantae</taxon>
        <taxon>Streptophyta</taxon>
        <taxon>Embryophyta</taxon>
        <taxon>Tracheophyta</taxon>
        <taxon>Spermatophyta</taxon>
        <taxon>Magnoliopsida</taxon>
        <taxon>Proteales</taxon>
        <taxon>Proteaceae</taxon>
        <taxon>Protea</taxon>
    </lineage>
</organism>
<sequence length="132" mass="14568">MYLLESSPAKPIMPSLDKRVGHLEKANCGNGDIIARIEARPSHNIDDIHDRDHEQGQQEQRKARVDSDRGIGSVGEGNDDEEACQADKHVNHSESLIGAVIRVEIIEVIDGDDEGVPQETICRFSINNCSKI</sequence>
<dbReference type="EMBL" id="JAMYWD010000002">
    <property type="protein sequence ID" value="KAJ4978344.1"/>
    <property type="molecule type" value="Genomic_DNA"/>
</dbReference>
<evidence type="ECO:0000313" key="3">
    <source>
        <dbReference type="Proteomes" id="UP001141806"/>
    </source>
</evidence>
<dbReference type="Proteomes" id="UP001141806">
    <property type="component" value="Unassembled WGS sequence"/>
</dbReference>
<proteinExistence type="predicted"/>
<name>A0A9Q0R0C2_9MAGN</name>
<evidence type="ECO:0000313" key="2">
    <source>
        <dbReference type="EMBL" id="KAJ4978344.1"/>
    </source>
</evidence>